<dbReference type="AlphaFoldDB" id="A0A8J3J963"/>
<evidence type="ECO:0000256" key="3">
    <source>
        <dbReference type="ARBA" id="ARBA00022553"/>
    </source>
</evidence>
<comment type="caution">
    <text evidence="11">The sequence shown here is derived from an EMBL/GenBank/DDBJ whole genome shotgun (WGS) entry which is preliminary data.</text>
</comment>
<dbReference type="EMBL" id="BOMB01000028">
    <property type="protein sequence ID" value="GID13981.1"/>
    <property type="molecule type" value="Genomic_DNA"/>
</dbReference>
<dbReference type="InterPro" id="IPR036890">
    <property type="entry name" value="HATPase_C_sf"/>
</dbReference>
<dbReference type="GO" id="GO:0016020">
    <property type="term" value="C:membrane"/>
    <property type="evidence" value="ECO:0007669"/>
    <property type="project" value="InterPro"/>
</dbReference>
<dbReference type="PANTHER" id="PTHR24421">
    <property type="entry name" value="NITRATE/NITRITE SENSOR PROTEIN NARX-RELATED"/>
    <property type="match status" value="1"/>
</dbReference>
<dbReference type="InterPro" id="IPR011712">
    <property type="entry name" value="Sig_transdc_His_kin_sub3_dim/P"/>
</dbReference>
<dbReference type="CDD" id="cd16917">
    <property type="entry name" value="HATPase_UhpB-NarQ-NarX-like"/>
    <property type="match status" value="1"/>
</dbReference>
<dbReference type="GO" id="GO:0046983">
    <property type="term" value="F:protein dimerization activity"/>
    <property type="evidence" value="ECO:0007669"/>
    <property type="project" value="InterPro"/>
</dbReference>
<feature type="domain" description="Signal transduction histidine kinase subgroup 3 dimerisation and phosphoacceptor" evidence="10">
    <location>
        <begin position="203"/>
        <end position="267"/>
    </location>
</feature>
<dbReference type="Proteomes" id="UP000612808">
    <property type="component" value="Unassembled WGS sequence"/>
</dbReference>
<accession>A0A8J3J963</accession>
<feature type="transmembrane region" description="Helical" evidence="9">
    <location>
        <begin position="12"/>
        <end position="37"/>
    </location>
</feature>
<keyword evidence="4" id="KW-0808">Transferase</keyword>
<reference evidence="11" key="1">
    <citation type="submission" date="2021-01" db="EMBL/GenBank/DDBJ databases">
        <title>Whole genome shotgun sequence of Actinocatenispora rupis NBRC 107355.</title>
        <authorList>
            <person name="Komaki H."/>
            <person name="Tamura T."/>
        </authorList>
    </citation>
    <scope>NUCLEOTIDE SEQUENCE</scope>
    <source>
        <strain evidence="11">NBRC 107355</strain>
    </source>
</reference>
<keyword evidence="5" id="KW-0547">Nucleotide-binding</keyword>
<keyword evidence="9" id="KW-0812">Transmembrane</keyword>
<dbReference type="RefSeq" id="WP_203661514.1">
    <property type="nucleotide sequence ID" value="NZ_BAAAZM010000014.1"/>
</dbReference>
<protein>
    <recommendedName>
        <fullName evidence="2">histidine kinase</fullName>
        <ecNumber evidence="2">2.7.13.3</ecNumber>
    </recommendedName>
</protein>
<dbReference type="Gene3D" id="1.20.5.1930">
    <property type="match status" value="1"/>
</dbReference>
<gene>
    <name evidence="11" type="ORF">Aru02nite_48700</name>
</gene>
<keyword evidence="9" id="KW-1133">Transmembrane helix</keyword>
<evidence type="ECO:0000256" key="5">
    <source>
        <dbReference type="ARBA" id="ARBA00022741"/>
    </source>
</evidence>
<keyword evidence="6 11" id="KW-0418">Kinase</keyword>
<dbReference type="GO" id="GO:0005524">
    <property type="term" value="F:ATP binding"/>
    <property type="evidence" value="ECO:0007669"/>
    <property type="project" value="UniProtKB-KW"/>
</dbReference>
<keyword evidence="8" id="KW-0902">Two-component regulatory system</keyword>
<dbReference type="EC" id="2.7.13.3" evidence="2"/>
<sequence length="403" mass="41846">MFRRLASPQGWIHAAIGAAVWWPAGGFGLVAACFVGRTAVRPATFVVATVLVLAAVGFSGTTRRISVALANALLGTDLPAATKRGGWSARARSSGWLLVHAVGGGILATIAVYATIAGVLIPLLWISGGGHDVFDYFGLHISVQGGIAGIWTVPVGLAHVALVLAAGAGYVTLLRRRAPALLGPGAAERMAAVAEHADRLAHRNRLARELHDSIGHTLTASTIQAAVASNLIDSDPAAARRAMDGIEEASRTALEDLDHVLGVLRDGAAPTREPHRTLADVPALAARVRHAGTPVDVTMTGETAAVPATVSREAYRIVQEGVTNAMRHPGPVTVLVDAGPDRLEITVTNPLPAEATTSDRPGGRGLAGIAERVHVLRGEVTAGPVDDGRYWRLAAWLPVRSAP</sequence>
<comment type="catalytic activity">
    <reaction evidence="1">
        <text>ATP + protein L-histidine = ADP + protein N-phospho-L-histidine.</text>
        <dbReference type="EC" id="2.7.13.3"/>
    </reaction>
</comment>
<feature type="transmembrane region" description="Helical" evidence="9">
    <location>
        <begin position="97"/>
        <end position="126"/>
    </location>
</feature>
<feature type="transmembrane region" description="Helical" evidence="9">
    <location>
        <begin position="43"/>
        <end position="61"/>
    </location>
</feature>
<dbReference type="PANTHER" id="PTHR24421:SF10">
    <property type="entry name" value="NITRATE_NITRITE SENSOR PROTEIN NARQ"/>
    <property type="match status" value="1"/>
</dbReference>
<feature type="transmembrane region" description="Helical" evidence="9">
    <location>
        <begin position="146"/>
        <end position="173"/>
    </location>
</feature>
<evidence type="ECO:0000256" key="1">
    <source>
        <dbReference type="ARBA" id="ARBA00000085"/>
    </source>
</evidence>
<evidence type="ECO:0000256" key="6">
    <source>
        <dbReference type="ARBA" id="ARBA00022777"/>
    </source>
</evidence>
<dbReference type="Pfam" id="PF07730">
    <property type="entry name" value="HisKA_3"/>
    <property type="match status" value="1"/>
</dbReference>
<proteinExistence type="predicted"/>
<keyword evidence="9" id="KW-0472">Membrane</keyword>
<evidence type="ECO:0000256" key="8">
    <source>
        <dbReference type="ARBA" id="ARBA00023012"/>
    </source>
</evidence>
<keyword evidence="3" id="KW-0597">Phosphoprotein</keyword>
<name>A0A8J3J963_9ACTN</name>
<dbReference type="Gene3D" id="3.30.565.10">
    <property type="entry name" value="Histidine kinase-like ATPase, C-terminal domain"/>
    <property type="match status" value="1"/>
</dbReference>
<dbReference type="SUPFAM" id="SSF55874">
    <property type="entry name" value="ATPase domain of HSP90 chaperone/DNA topoisomerase II/histidine kinase"/>
    <property type="match status" value="1"/>
</dbReference>
<evidence type="ECO:0000256" key="2">
    <source>
        <dbReference type="ARBA" id="ARBA00012438"/>
    </source>
</evidence>
<dbReference type="GO" id="GO:0000155">
    <property type="term" value="F:phosphorelay sensor kinase activity"/>
    <property type="evidence" value="ECO:0007669"/>
    <property type="project" value="InterPro"/>
</dbReference>
<organism evidence="11 12">
    <name type="scientific">Actinocatenispora rupis</name>
    <dbReference type="NCBI Taxonomy" id="519421"/>
    <lineage>
        <taxon>Bacteria</taxon>
        <taxon>Bacillati</taxon>
        <taxon>Actinomycetota</taxon>
        <taxon>Actinomycetes</taxon>
        <taxon>Micromonosporales</taxon>
        <taxon>Micromonosporaceae</taxon>
        <taxon>Actinocatenispora</taxon>
    </lineage>
</organism>
<keyword evidence="12" id="KW-1185">Reference proteome</keyword>
<evidence type="ECO:0000313" key="12">
    <source>
        <dbReference type="Proteomes" id="UP000612808"/>
    </source>
</evidence>
<evidence type="ECO:0000256" key="9">
    <source>
        <dbReference type="SAM" id="Phobius"/>
    </source>
</evidence>
<dbReference type="PROSITE" id="PS51257">
    <property type="entry name" value="PROKAR_LIPOPROTEIN"/>
    <property type="match status" value="1"/>
</dbReference>
<evidence type="ECO:0000256" key="4">
    <source>
        <dbReference type="ARBA" id="ARBA00022679"/>
    </source>
</evidence>
<evidence type="ECO:0000259" key="10">
    <source>
        <dbReference type="Pfam" id="PF07730"/>
    </source>
</evidence>
<keyword evidence="7" id="KW-0067">ATP-binding</keyword>
<dbReference type="InterPro" id="IPR050482">
    <property type="entry name" value="Sensor_HK_TwoCompSys"/>
</dbReference>
<evidence type="ECO:0000313" key="11">
    <source>
        <dbReference type="EMBL" id="GID13981.1"/>
    </source>
</evidence>
<evidence type="ECO:0000256" key="7">
    <source>
        <dbReference type="ARBA" id="ARBA00022840"/>
    </source>
</evidence>